<accession>A0A2P2IJ56</accession>
<name>A0A2P2IJ56_RHIMU</name>
<dbReference type="AlphaFoldDB" id="A0A2P2IJ56"/>
<evidence type="ECO:0000256" key="1">
    <source>
        <dbReference type="SAM" id="MobiDB-lite"/>
    </source>
</evidence>
<organism evidence="2">
    <name type="scientific">Rhizophora mucronata</name>
    <name type="common">Asiatic mangrove</name>
    <dbReference type="NCBI Taxonomy" id="61149"/>
    <lineage>
        <taxon>Eukaryota</taxon>
        <taxon>Viridiplantae</taxon>
        <taxon>Streptophyta</taxon>
        <taxon>Embryophyta</taxon>
        <taxon>Tracheophyta</taxon>
        <taxon>Spermatophyta</taxon>
        <taxon>Magnoliopsida</taxon>
        <taxon>eudicotyledons</taxon>
        <taxon>Gunneridae</taxon>
        <taxon>Pentapetalae</taxon>
        <taxon>rosids</taxon>
        <taxon>fabids</taxon>
        <taxon>Malpighiales</taxon>
        <taxon>Rhizophoraceae</taxon>
        <taxon>Rhizophora</taxon>
    </lineage>
</organism>
<proteinExistence type="predicted"/>
<sequence length="35" mass="3767">MKALRGNEQGKNESDGLHKPKGRRFKAINVSDGGA</sequence>
<evidence type="ECO:0000313" key="2">
    <source>
        <dbReference type="EMBL" id="MBW81258.1"/>
    </source>
</evidence>
<feature type="region of interest" description="Disordered" evidence="1">
    <location>
        <begin position="1"/>
        <end position="35"/>
    </location>
</feature>
<protein>
    <submittedName>
        <fullName evidence="2">Uncharacterized protein</fullName>
    </submittedName>
</protein>
<dbReference type="EMBL" id="GGEC01000775">
    <property type="protein sequence ID" value="MBW81258.1"/>
    <property type="molecule type" value="Transcribed_RNA"/>
</dbReference>
<feature type="compositionally biased region" description="Basic and acidic residues" evidence="1">
    <location>
        <begin position="8"/>
        <end position="18"/>
    </location>
</feature>
<reference evidence="2" key="1">
    <citation type="submission" date="2018-02" db="EMBL/GenBank/DDBJ databases">
        <title>Rhizophora mucronata_Transcriptome.</title>
        <authorList>
            <person name="Meera S.P."/>
            <person name="Sreeshan A."/>
            <person name="Augustine A."/>
        </authorList>
    </citation>
    <scope>NUCLEOTIDE SEQUENCE</scope>
    <source>
        <tissue evidence="2">Leaf</tissue>
    </source>
</reference>